<proteinExistence type="predicted"/>
<sequence length="294" mass="33411">MAYTPSCNNTPGTSSSGATHETNASGVVPNNNSNNGAGNNLQAQRCTPTIPAPNAPKAATRVVFGIQGMRRSLEIEQIEICSQMNDQRFFRELNSRYKKHRWSFQRLLSPFQFQYCNFVKFEKLNVNRVFSFGEGLPDSNGFADDYDYNPKPPQGKIPLIEPGLFAVCLQSCEDDCKWSLLGPWLHDCFQLPPLCDKITCIPKKKSEFPVQCKQILKDTAWGIEAEYTLSFWMLCVYHLIPLLSSFAFWIYWLTKSPGDWQNASVPTITTIALFAFVWVPFGFVFNSHKPVRYC</sequence>
<gene>
    <name evidence="3" type="ORF">yc1106_06940</name>
</gene>
<organism evidence="3 4">
    <name type="scientific">Curvularia clavata</name>
    <dbReference type="NCBI Taxonomy" id="95742"/>
    <lineage>
        <taxon>Eukaryota</taxon>
        <taxon>Fungi</taxon>
        <taxon>Dikarya</taxon>
        <taxon>Ascomycota</taxon>
        <taxon>Pezizomycotina</taxon>
        <taxon>Dothideomycetes</taxon>
        <taxon>Pleosporomycetidae</taxon>
        <taxon>Pleosporales</taxon>
        <taxon>Pleosporineae</taxon>
        <taxon>Pleosporaceae</taxon>
        <taxon>Curvularia</taxon>
    </lineage>
</organism>
<name>A0A9Q8ZCH5_CURCL</name>
<dbReference type="Proteomes" id="UP001056012">
    <property type="component" value="Chromosome 5"/>
</dbReference>
<feature type="transmembrane region" description="Helical" evidence="2">
    <location>
        <begin position="264"/>
        <end position="285"/>
    </location>
</feature>
<dbReference type="AlphaFoldDB" id="A0A9Q8ZCH5"/>
<feature type="region of interest" description="Disordered" evidence="1">
    <location>
        <begin position="1"/>
        <end position="53"/>
    </location>
</feature>
<reference evidence="3" key="1">
    <citation type="submission" date="2021-12" db="EMBL/GenBank/DDBJ databases">
        <title>Curvularia clavata genome.</title>
        <authorList>
            <person name="Cao Y."/>
        </authorList>
    </citation>
    <scope>NUCLEOTIDE SEQUENCE</scope>
    <source>
        <strain evidence="3">Yc1106</strain>
    </source>
</reference>
<keyword evidence="4" id="KW-1185">Reference proteome</keyword>
<keyword evidence="2" id="KW-0812">Transmembrane</keyword>
<dbReference type="EMBL" id="CP089278">
    <property type="protein sequence ID" value="USP79666.1"/>
    <property type="molecule type" value="Genomic_DNA"/>
</dbReference>
<feature type="transmembrane region" description="Helical" evidence="2">
    <location>
        <begin position="231"/>
        <end position="252"/>
    </location>
</feature>
<keyword evidence="2" id="KW-1133">Transmembrane helix</keyword>
<protein>
    <submittedName>
        <fullName evidence="3">Uncharacterized protein</fullName>
    </submittedName>
</protein>
<feature type="compositionally biased region" description="Polar residues" evidence="1">
    <location>
        <begin position="1"/>
        <end position="22"/>
    </location>
</feature>
<evidence type="ECO:0000256" key="2">
    <source>
        <dbReference type="SAM" id="Phobius"/>
    </source>
</evidence>
<evidence type="ECO:0000313" key="3">
    <source>
        <dbReference type="EMBL" id="USP79666.1"/>
    </source>
</evidence>
<evidence type="ECO:0000256" key="1">
    <source>
        <dbReference type="SAM" id="MobiDB-lite"/>
    </source>
</evidence>
<dbReference type="VEuPathDB" id="FungiDB:yc1106_06940"/>
<feature type="compositionally biased region" description="Low complexity" evidence="1">
    <location>
        <begin position="23"/>
        <end position="40"/>
    </location>
</feature>
<dbReference type="OrthoDB" id="443402at2759"/>
<evidence type="ECO:0000313" key="4">
    <source>
        <dbReference type="Proteomes" id="UP001056012"/>
    </source>
</evidence>
<accession>A0A9Q8ZCH5</accession>
<keyword evidence="2" id="KW-0472">Membrane</keyword>